<dbReference type="Proteomes" id="UP000593562">
    <property type="component" value="Unassembled WGS sequence"/>
</dbReference>
<evidence type="ECO:0000256" key="2">
    <source>
        <dbReference type="ARBA" id="ARBA00023242"/>
    </source>
</evidence>
<reference evidence="4 5" key="1">
    <citation type="journal article" date="2020" name="Nat. Commun.">
        <title>Genome of Tripterygium wilfordii and identification of cytochrome P450 involved in triptolide biosynthesis.</title>
        <authorList>
            <person name="Tu L."/>
            <person name="Su P."/>
            <person name="Zhang Z."/>
            <person name="Gao L."/>
            <person name="Wang J."/>
            <person name="Hu T."/>
            <person name="Zhou J."/>
            <person name="Zhang Y."/>
            <person name="Zhao Y."/>
            <person name="Liu Y."/>
            <person name="Song Y."/>
            <person name="Tong Y."/>
            <person name="Lu Y."/>
            <person name="Yang J."/>
            <person name="Xu C."/>
            <person name="Jia M."/>
            <person name="Peters R.J."/>
            <person name="Huang L."/>
            <person name="Gao W."/>
        </authorList>
    </citation>
    <scope>NUCLEOTIDE SEQUENCE [LARGE SCALE GENOMIC DNA]</scope>
    <source>
        <strain evidence="5">cv. XIE 37</strain>
        <tissue evidence="4">Leaf</tissue>
    </source>
</reference>
<proteinExistence type="predicted"/>
<dbReference type="GO" id="GO:0005634">
    <property type="term" value="C:nucleus"/>
    <property type="evidence" value="ECO:0007669"/>
    <property type="project" value="UniProtKB-SubCell"/>
</dbReference>
<feature type="compositionally biased region" description="Low complexity" evidence="3">
    <location>
        <begin position="151"/>
        <end position="163"/>
    </location>
</feature>
<dbReference type="InterPro" id="IPR051992">
    <property type="entry name" value="OxStress_Response_Reg"/>
</dbReference>
<sequence length="169" mass="18629">MLQSQSSVGLFHVKDKWVAMKDHNEEDDDDTYNGTFSSSSVSNGSTSSSSSNMVDDDEASSSSSSSSNGPLYQLSELMTHLPIKRGLSNYFQGKSQSFSSLTCVRSLEDLAKKENPYTKRMKTCKSHENGFDTHKSCTHLPKPTISKKVSRSLQGRSRGSSFSVLKIPR</sequence>
<dbReference type="PANTHER" id="PTHR33172:SF29">
    <property type="entry name" value="OS06G0559400 PROTEIN"/>
    <property type="match status" value="1"/>
</dbReference>
<evidence type="ECO:0000256" key="3">
    <source>
        <dbReference type="SAM" id="MobiDB-lite"/>
    </source>
</evidence>
<dbReference type="EMBL" id="JAAARO010000010">
    <property type="protein sequence ID" value="KAF5741645.1"/>
    <property type="molecule type" value="Genomic_DNA"/>
</dbReference>
<dbReference type="GO" id="GO:0006950">
    <property type="term" value="P:response to stress"/>
    <property type="evidence" value="ECO:0007669"/>
    <property type="project" value="UniProtKB-ARBA"/>
</dbReference>
<comment type="caution">
    <text evidence="4">The sequence shown here is derived from an EMBL/GenBank/DDBJ whole genome shotgun (WGS) entry which is preliminary data.</text>
</comment>
<dbReference type="InParanoid" id="A0A7J7D5K8"/>
<dbReference type="AlphaFoldDB" id="A0A7J7D5K8"/>
<evidence type="ECO:0000313" key="5">
    <source>
        <dbReference type="Proteomes" id="UP000593562"/>
    </source>
</evidence>
<keyword evidence="5" id="KW-1185">Reference proteome</keyword>
<name>A0A7J7D5K8_TRIWF</name>
<feature type="region of interest" description="Disordered" evidence="3">
    <location>
        <begin position="128"/>
        <end position="169"/>
    </location>
</feature>
<keyword evidence="2" id="KW-0539">Nucleus</keyword>
<protein>
    <recommendedName>
        <fullName evidence="6">Oxidative stress 3</fullName>
    </recommendedName>
</protein>
<evidence type="ECO:0008006" key="6">
    <source>
        <dbReference type="Google" id="ProtNLM"/>
    </source>
</evidence>
<gene>
    <name evidence="4" type="ORF">HS088_TW10G00649</name>
</gene>
<organism evidence="4 5">
    <name type="scientific">Tripterygium wilfordii</name>
    <name type="common">Thunder God vine</name>
    <dbReference type="NCBI Taxonomy" id="458696"/>
    <lineage>
        <taxon>Eukaryota</taxon>
        <taxon>Viridiplantae</taxon>
        <taxon>Streptophyta</taxon>
        <taxon>Embryophyta</taxon>
        <taxon>Tracheophyta</taxon>
        <taxon>Spermatophyta</taxon>
        <taxon>Magnoliopsida</taxon>
        <taxon>eudicotyledons</taxon>
        <taxon>Gunneridae</taxon>
        <taxon>Pentapetalae</taxon>
        <taxon>rosids</taxon>
        <taxon>fabids</taxon>
        <taxon>Celastrales</taxon>
        <taxon>Celastraceae</taxon>
        <taxon>Tripterygium</taxon>
    </lineage>
</organism>
<feature type="region of interest" description="Disordered" evidence="3">
    <location>
        <begin position="22"/>
        <end position="71"/>
    </location>
</feature>
<dbReference type="PANTHER" id="PTHR33172">
    <property type="entry name" value="OS08G0516900 PROTEIN"/>
    <property type="match status" value="1"/>
</dbReference>
<evidence type="ECO:0000256" key="1">
    <source>
        <dbReference type="ARBA" id="ARBA00004123"/>
    </source>
</evidence>
<feature type="compositionally biased region" description="Low complexity" evidence="3">
    <location>
        <begin position="37"/>
        <end position="51"/>
    </location>
</feature>
<accession>A0A7J7D5K8</accession>
<comment type="subcellular location">
    <subcellularLocation>
        <location evidence="1">Nucleus</location>
    </subcellularLocation>
</comment>
<evidence type="ECO:0000313" key="4">
    <source>
        <dbReference type="EMBL" id="KAF5741645.1"/>
    </source>
</evidence>
<dbReference type="OrthoDB" id="694201at2759"/>